<dbReference type="InterPro" id="IPR052344">
    <property type="entry name" value="Transposase-related"/>
</dbReference>
<dbReference type="AlphaFoldDB" id="A0A2Z2NVP1"/>
<feature type="domain" description="Transposase IS66 central" evidence="1">
    <location>
        <begin position="180"/>
        <end position="464"/>
    </location>
</feature>
<sequence length="518" mass="58907">MVDTNTSQTHSDPYQDQSREELLVTVNKLAQELNQSNHQLNWFKRQLFGEKSEKRFIDSPNQLSFGIGILGALPDEDTRPEQTINYTRKKGPKQRPEDCVTDSGLRFDASVPLKTIRLTPHEIEGLDEDQYEIIDIDKTYRLAQRPASSVVLCYERPVVKLKQNGSLCRALVPVGVIERSVVDVSFIGGMLVDKFEYHIPLYRQHQRLGHAGITLSRTTLTNVAKKSIELLRPIVAAQLVSVLESQTLAMDETPVKAGPSKKRPGKMQQGYFWPMYGDKDELCFPFAASRGMKVIEELLGVHFSGTLIADGYAAYAAWVKGNSQVTLAQCWTHSRRQFVEARDGEEQPVDQALEIIGRLYRIEADAREAALQDEALRTHRLTHAKPVVDELYAWRRWQCTRQDLLPSDPFTLALKYIGEREPALRVFLADPQVPLDTNHVERGLRCIPMGKKNWLFCWTELGAEHVGLIQSLIATCRLQGINPYTYLVDVLQRVSIHPASRVEELTPRLWKEHFADNP</sequence>
<evidence type="ECO:0000313" key="4">
    <source>
        <dbReference type="EMBL" id="ASJ74585.1"/>
    </source>
</evidence>
<dbReference type="OrthoDB" id="9800877at2"/>
<accession>A0A2Z2NVP1</accession>
<feature type="domain" description="Transposase TnpC homeodomain" evidence="2">
    <location>
        <begin position="38"/>
        <end position="94"/>
    </location>
</feature>
<protein>
    <recommendedName>
        <fullName evidence="6">Transposase IS66 central domain-containing protein</fullName>
    </recommendedName>
</protein>
<dbReference type="Pfam" id="PF13817">
    <property type="entry name" value="DDE_Tnp_IS66_C"/>
    <property type="match status" value="1"/>
</dbReference>
<reference evidence="4 5" key="1">
    <citation type="submission" date="2016-12" db="EMBL/GenBank/DDBJ databases">
        <authorList>
            <person name="Song W.-J."/>
            <person name="Kurnit D.M."/>
        </authorList>
    </citation>
    <scope>NUCLEOTIDE SEQUENCE [LARGE SCALE GENOMIC DNA]</scope>
    <source>
        <strain evidence="4 5">IMCC3135</strain>
    </source>
</reference>
<evidence type="ECO:0000259" key="2">
    <source>
        <dbReference type="Pfam" id="PF13007"/>
    </source>
</evidence>
<gene>
    <name evidence="4" type="ORF">IMCC3135_22575</name>
</gene>
<dbReference type="InterPro" id="IPR004291">
    <property type="entry name" value="Transposase_IS66_central"/>
</dbReference>
<organism evidence="4 5">
    <name type="scientific">Granulosicoccus antarcticus IMCC3135</name>
    <dbReference type="NCBI Taxonomy" id="1192854"/>
    <lineage>
        <taxon>Bacteria</taxon>
        <taxon>Pseudomonadati</taxon>
        <taxon>Pseudomonadota</taxon>
        <taxon>Gammaproteobacteria</taxon>
        <taxon>Chromatiales</taxon>
        <taxon>Granulosicoccaceae</taxon>
        <taxon>Granulosicoccus</taxon>
    </lineage>
</organism>
<dbReference type="EMBL" id="CP018632">
    <property type="protein sequence ID" value="ASJ74585.1"/>
    <property type="molecule type" value="Genomic_DNA"/>
</dbReference>
<dbReference type="PANTHER" id="PTHR33678">
    <property type="entry name" value="BLL1576 PROTEIN"/>
    <property type="match status" value="1"/>
</dbReference>
<proteinExistence type="predicted"/>
<keyword evidence="5" id="KW-1185">Reference proteome</keyword>
<dbReference type="Proteomes" id="UP000250079">
    <property type="component" value="Chromosome"/>
</dbReference>
<dbReference type="NCBIfam" id="NF033517">
    <property type="entry name" value="transpos_IS66"/>
    <property type="match status" value="1"/>
</dbReference>
<evidence type="ECO:0008006" key="6">
    <source>
        <dbReference type="Google" id="ProtNLM"/>
    </source>
</evidence>
<dbReference type="Pfam" id="PF13007">
    <property type="entry name" value="LZ_Tnp_IS66"/>
    <property type="match status" value="1"/>
</dbReference>
<dbReference type="InterPro" id="IPR024463">
    <property type="entry name" value="Transposase_TnpC_homeodom"/>
</dbReference>
<dbReference type="RefSeq" id="WP_088919601.1">
    <property type="nucleotide sequence ID" value="NZ_CP018632.1"/>
</dbReference>
<dbReference type="PANTHER" id="PTHR33678:SF1">
    <property type="entry name" value="BLL1576 PROTEIN"/>
    <property type="match status" value="1"/>
</dbReference>
<dbReference type="InterPro" id="IPR039552">
    <property type="entry name" value="IS66_C"/>
</dbReference>
<evidence type="ECO:0000259" key="3">
    <source>
        <dbReference type="Pfam" id="PF13817"/>
    </source>
</evidence>
<name>A0A2Z2NVP1_9GAMM</name>
<evidence type="ECO:0000259" key="1">
    <source>
        <dbReference type="Pfam" id="PF03050"/>
    </source>
</evidence>
<evidence type="ECO:0000313" key="5">
    <source>
        <dbReference type="Proteomes" id="UP000250079"/>
    </source>
</evidence>
<feature type="domain" description="Transposase IS66 C-terminal" evidence="3">
    <location>
        <begin position="471"/>
        <end position="507"/>
    </location>
</feature>
<dbReference type="KEGG" id="gai:IMCC3135_22575"/>
<dbReference type="Pfam" id="PF03050">
    <property type="entry name" value="DDE_Tnp_IS66"/>
    <property type="match status" value="1"/>
</dbReference>